<protein>
    <submittedName>
        <fullName evidence="2">Uncharacterized protein</fullName>
    </submittedName>
</protein>
<proteinExistence type="predicted"/>
<name>A0A6N6J9X1_9RHOB</name>
<evidence type="ECO:0000313" key="2">
    <source>
        <dbReference type="EMBL" id="GFE63051.1"/>
    </source>
</evidence>
<dbReference type="EMBL" id="BLJE01000001">
    <property type="protein sequence ID" value="GFE63051.1"/>
    <property type="molecule type" value="Genomic_DNA"/>
</dbReference>
<comment type="caution">
    <text evidence="2">The sequence shown here is derived from an EMBL/GenBank/DDBJ whole genome shotgun (WGS) entry which is preliminary data.</text>
</comment>
<gene>
    <name evidence="2" type="ORF">KIN_01250</name>
</gene>
<dbReference type="Proteomes" id="UP000436822">
    <property type="component" value="Unassembled WGS sequence"/>
</dbReference>
<keyword evidence="1" id="KW-0732">Signal</keyword>
<feature type="chain" id="PRO_5026879615" evidence="1">
    <location>
        <begin position="17"/>
        <end position="115"/>
    </location>
</feature>
<dbReference type="RefSeq" id="WP_159804036.1">
    <property type="nucleotide sequence ID" value="NZ_BLJE01000001.1"/>
</dbReference>
<accession>A0A6N6J9X1</accession>
<organism evidence="2 3">
    <name type="scientific">Litoreibacter roseus</name>
    <dbReference type="NCBI Taxonomy" id="2601869"/>
    <lineage>
        <taxon>Bacteria</taxon>
        <taxon>Pseudomonadati</taxon>
        <taxon>Pseudomonadota</taxon>
        <taxon>Alphaproteobacteria</taxon>
        <taxon>Rhodobacterales</taxon>
        <taxon>Roseobacteraceae</taxon>
        <taxon>Litoreibacter</taxon>
    </lineage>
</organism>
<dbReference type="OrthoDB" id="573055at2"/>
<evidence type="ECO:0000313" key="3">
    <source>
        <dbReference type="Proteomes" id="UP000436822"/>
    </source>
</evidence>
<sequence length="115" mass="12476">MRGLLVLLLLASPALADQAVIEDASARKSGDSWSFSVTISHPDTGWDHYADGWSVNAPDGTELGYRVLAHPHENEQPFTRSLGGVVVPEGVTQVIIRAHDSVHGWSDETYTLDLP</sequence>
<dbReference type="AlphaFoldDB" id="A0A6N6J9X1"/>
<feature type="signal peptide" evidence="1">
    <location>
        <begin position="1"/>
        <end position="16"/>
    </location>
</feature>
<keyword evidence="3" id="KW-1185">Reference proteome</keyword>
<evidence type="ECO:0000256" key="1">
    <source>
        <dbReference type="SAM" id="SignalP"/>
    </source>
</evidence>
<reference evidence="2 3" key="1">
    <citation type="submission" date="2019-12" db="EMBL/GenBank/DDBJ databases">
        <title>Litoreibacter badius sp. nov., a novel bacteriochlorophyll a-containing bacterium in the genus Litoreibacter.</title>
        <authorList>
            <person name="Kanamuro M."/>
            <person name="Takabe Y."/>
            <person name="Mori K."/>
            <person name="Takaichi S."/>
            <person name="Hanada S."/>
        </authorList>
    </citation>
    <scope>NUCLEOTIDE SEQUENCE [LARGE SCALE GENOMIC DNA]</scope>
    <source>
        <strain evidence="2 3">K6</strain>
    </source>
</reference>